<dbReference type="AlphaFoldDB" id="A0A0U1NYJ0"/>
<keyword evidence="2" id="KW-1185">Reference proteome</keyword>
<protein>
    <submittedName>
        <fullName evidence="1">Uncharacterized protein</fullName>
    </submittedName>
</protein>
<gene>
    <name evidence="1" type="ORF">BN000_02992</name>
</gene>
<dbReference type="EMBL" id="CVRB01000003">
    <property type="protein sequence ID" value="CRK83037.1"/>
    <property type="molecule type" value="Genomic_DNA"/>
</dbReference>
<dbReference type="RefSeq" id="WP_176699810.1">
    <property type="nucleotide sequence ID" value="NZ_CVRB01000003.1"/>
</dbReference>
<sequence>MLRKIRNNENIESQKVLDEFFDEIKDLYSGYLYRGDGLINPSPFLN</sequence>
<organism evidence="1 2">
    <name type="scientific">Neobacillus massiliamazoniensis</name>
    <dbReference type="NCBI Taxonomy" id="1499688"/>
    <lineage>
        <taxon>Bacteria</taxon>
        <taxon>Bacillati</taxon>
        <taxon>Bacillota</taxon>
        <taxon>Bacilli</taxon>
        <taxon>Bacillales</taxon>
        <taxon>Bacillaceae</taxon>
        <taxon>Neobacillus</taxon>
    </lineage>
</organism>
<proteinExistence type="predicted"/>
<dbReference type="Proteomes" id="UP000199087">
    <property type="component" value="Unassembled WGS sequence"/>
</dbReference>
<accession>A0A0U1NYJ0</accession>
<name>A0A0U1NYJ0_9BACI</name>
<evidence type="ECO:0000313" key="1">
    <source>
        <dbReference type="EMBL" id="CRK83037.1"/>
    </source>
</evidence>
<evidence type="ECO:0000313" key="2">
    <source>
        <dbReference type="Proteomes" id="UP000199087"/>
    </source>
</evidence>
<reference evidence="2" key="1">
    <citation type="submission" date="2015-05" db="EMBL/GenBank/DDBJ databases">
        <authorList>
            <person name="Urmite Genomes"/>
        </authorList>
    </citation>
    <scope>NUCLEOTIDE SEQUENCE [LARGE SCALE GENOMIC DNA]</scope>
    <source>
        <strain evidence="2">LF1</strain>
    </source>
</reference>